<dbReference type="Gene3D" id="2.80.10.50">
    <property type="match status" value="1"/>
</dbReference>
<dbReference type="SUPFAM" id="SSF50370">
    <property type="entry name" value="Ricin B-like lectins"/>
    <property type="match status" value="1"/>
</dbReference>
<dbReference type="AlphaFoldDB" id="A0A0B7FZ30"/>
<evidence type="ECO:0000259" key="2">
    <source>
        <dbReference type="Pfam" id="PF14200"/>
    </source>
</evidence>
<evidence type="ECO:0000313" key="4">
    <source>
        <dbReference type="Proteomes" id="UP000059188"/>
    </source>
</evidence>
<proteinExistence type="predicted"/>
<evidence type="ECO:0000256" key="1">
    <source>
        <dbReference type="SAM" id="MobiDB-lite"/>
    </source>
</evidence>
<dbReference type="OrthoDB" id="2131701at2759"/>
<reference evidence="3 4" key="1">
    <citation type="submission" date="2014-11" db="EMBL/GenBank/DDBJ databases">
        <authorList>
            <person name="Wibberg Daniel"/>
        </authorList>
    </citation>
    <scope>NUCLEOTIDE SEQUENCE [LARGE SCALE GENOMIC DNA]</scope>
    <source>
        <strain evidence="3">Rhizoctonia solani AG1-IB 7/3/14</strain>
    </source>
</reference>
<name>A0A0B7FZ30_THACB</name>
<dbReference type="Proteomes" id="UP000059188">
    <property type="component" value="Unassembled WGS sequence"/>
</dbReference>
<feature type="domain" description="Ricin B lectin" evidence="2">
    <location>
        <begin position="17"/>
        <end position="86"/>
    </location>
</feature>
<protein>
    <recommendedName>
        <fullName evidence="2">Ricin B lectin domain-containing protein</fullName>
    </recommendedName>
</protein>
<dbReference type="InterPro" id="IPR000772">
    <property type="entry name" value="Ricin_B_lectin"/>
</dbReference>
<evidence type="ECO:0000313" key="3">
    <source>
        <dbReference type="EMBL" id="CEL63196.1"/>
    </source>
</evidence>
<dbReference type="InterPro" id="IPR035992">
    <property type="entry name" value="Ricin_B-like_lectins"/>
</dbReference>
<accession>A0A0B7FZ30</accession>
<gene>
    <name evidence="3" type="ORF">RSOLAG1IB_05238</name>
</gene>
<keyword evidence="4" id="KW-1185">Reference proteome</keyword>
<organism evidence="3 4">
    <name type="scientific">Thanatephorus cucumeris (strain AG1-IB / isolate 7/3/14)</name>
    <name type="common">Lettuce bottom rot fungus</name>
    <name type="synonym">Rhizoctonia solani</name>
    <dbReference type="NCBI Taxonomy" id="1108050"/>
    <lineage>
        <taxon>Eukaryota</taxon>
        <taxon>Fungi</taxon>
        <taxon>Dikarya</taxon>
        <taxon>Basidiomycota</taxon>
        <taxon>Agaricomycotina</taxon>
        <taxon>Agaricomycetes</taxon>
        <taxon>Cantharellales</taxon>
        <taxon>Ceratobasidiaceae</taxon>
        <taxon>Rhizoctonia</taxon>
        <taxon>Rhizoctonia solani AG-1</taxon>
    </lineage>
</organism>
<feature type="region of interest" description="Disordered" evidence="1">
    <location>
        <begin position="120"/>
        <end position="181"/>
    </location>
</feature>
<dbReference type="Pfam" id="PF14200">
    <property type="entry name" value="RicinB_lectin_2"/>
    <property type="match status" value="1"/>
</dbReference>
<dbReference type="EMBL" id="LN679107">
    <property type="protein sequence ID" value="CEL63196.1"/>
    <property type="molecule type" value="Genomic_DNA"/>
</dbReference>
<sequence>MGQDIYDSPYPPDESLNPGTYRIFNPTAGTSIQMSYHDPTGVVTWENHGGENQQWFLQRAGHGYQLQNRRYGGYLAVYNTDNGGSVYASRYPTTWVFLKYNEDYIVQLADKNRVLDLDGCSSRNGNTPPHSFGARTPSSFPPPHPPPSSLPPKLTFSIPAPPPKPTASARGVCAQNGAMTP</sequence>
<feature type="compositionally biased region" description="Pro residues" evidence="1">
    <location>
        <begin position="139"/>
        <end position="150"/>
    </location>
</feature>